<dbReference type="GO" id="GO:0005886">
    <property type="term" value="C:plasma membrane"/>
    <property type="evidence" value="ECO:0007669"/>
    <property type="project" value="UniProtKB-SubCell"/>
</dbReference>
<reference evidence="8 9" key="2">
    <citation type="journal article" date="2012" name="PLoS ONE">
        <title>An ancient pathway combining carbon dioxide fixation with the generation and utilization of a sodium ion gradient for ATP synthesis.</title>
        <authorList>
            <person name="Poehlein A."/>
            <person name="Schmidt S."/>
            <person name="Kaster A.K."/>
            <person name="Goenrich M."/>
            <person name="Vollmers J."/>
            <person name="Thurmer A."/>
            <person name="Bertsch J."/>
            <person name="Schuchmann K."/>
            <person name="Voigt B."/>
            <person name="Hecker M."/>
            <person name="Daniel R."/>
            <person name="Thauer R.K."/>
            <person name="Gottschalk G."/>
            <person name="Muller V."/>
        </authorList>
    </citation>
    <scope>NUCLEOTIDE SEQUENCE [LARGE SCALE GENOMIC DNA]</scope>
    <source>
        <strain evidence="9">ATCC 29683 / DSM 1030 / JCM 2381 / KCTC 1655 / WB1</strain>
    </source>
</reference>
<feature type="transmembrane region" description="Helical" evidence="7">
    <location>
        <begin position="171"/>
        <end position="188"/>
    </location>
</feature>
<dbReference type="OrthoDB" id="871140at2"/>
<evidence type="ECO:0000256" key="3">
    <source>
        <dbReference type="ARBA" id="ARBA00022679"/>
    </source>
</evidence>
<feature type="transmembrane region" description="Helical" evidence="7">
    <location>
        <begin position="116"/>
        <end position="134"/>
    </location>
</feature>
<keyword evidence="3 7" id="KW-0808">Transferase</keyword>
<dbReference type="Proteomes" id="UP000007177">
    <property type="component" value="Chromosome"/>
</dbReference>
<dbReference type="STRING" id="931626.Awo_c13210"/>
<dbReference type="HOGENOM" id="CLU_013386_1_2_9"/>
<feature type="transmembrane region" description="Helical" evidence="7">
    <location>
        <begin position="16"/>
        <end position="35"/>
    </location>
</feature>
<evidence type="ECO:0000313" key="8">
    <source>
        <dbReference type="EMBL" id="AFA48105.1"/>
    </source>
</evidence>
<evidence type="ECO:0000256" key="5">
    <source>
        <dbReference type="ARBA" id="ARBA00022989"/>
    </source>
</evidence>
<dbReference type="PANTHER" id="PTHR30589:SF0">
    <property type="entry name" value="PHOSPHATIDYLGLYCEROL--PROLIPOPROTEIN DIACYLGLYCERYL TRANSFERASE"/>
    <property type="match status" value="1"/>
</dbReference>
<evidence type="ECO:0000256" key="7">
    <source>
        <dbReference type="HAMAP-Rule" id="MF_01147"/>
    </source>
</evidence>
<feature type="transmembrane region" description="Helical" evidence="7">
    <location>
        <begin position="47"/>
        <end position="67"/>
    </location>
</feature>
<dbReference type="EC" id="2.5.1.145" evidence="7"/>
<comment type="function">
    <text evidence="7">Catalyzes the transfer of the diacylglyceryl group from phosphatidylglycerol to the sulfhydryl group of the N-terminal cysteine of a prolipoprotein, the first step in the formation of mature lipoproteins.</text>
</comment>
<proteinExistence type="inferred from homology"/>
<comment type="catalytic activity">
    <reaction evidence="7">
        <text>L-cysteinyl-[prolipoprotein] + a 1,2-diacyl-sn-glycero-3-phospho-(1'-sn-glycerol) = an S-1,2-diacyl-sn-glyceryl-L-cysteinyl-[prolipoprotein] + sn-glycerol 1-phosphate + H(+)</text>
        <dbReference type="Rhea" id="RHEA:56712"/>
        <dbReference type="Rhea" id="RHEA-COMP:14679"/>
        <dbReference type="Rhea" id="RHEA-COMP:14680"/>
        <dbReference type="ChEBI" id="CHEBI:15378"/>
        <dbReference type="ChEBI" id="CHEBI:29950"/>
        <dbReference type="ChEBI" id="CHEBI:57685"/>
        <dbReference type="ChEBI" id="CHEBI:64716"/>
        <dbReference type="ChEBI" id="CHEBI:140658"/>
        <dbReference type="EC" id="2.5.1.145"/>
    </reaction>
</comment>
<dbReference type="HAMAP" id="MF_01147">
    <property type="entry name" value="Lgt"/>
    <property type="match status" value="1"/>
</dbReference>
<evidence type="ECO:0000256" key="1">
    <source>
        <dbReference type="ARBA" id="ARBA00007150"/>
    </source>
</evidence>
<dbReference type="NCBIfam" id="TIGR00544">
    <property type="entry name" value="lgt"/>
    <property type="match status" value="1"/>
</dbReference>
<dbReference type="PANTHER" id="PTHR30589">
    <property type="entry name" value="PROLIPOPROTEIN DIACYLGLYCERYL TRANSFERASE"/>
    <property type="match status" value="1"/>
</dbReference>
<dbReference type="AlphaFoldDB" id="H6LEK2"/>
<dbReference type="RefSeq" id="WP_014355708.1">
    <property type="nucleotide sequence ID" value="NC_016894.1"/>
</dbReference>
<feature type="transmembrane region" description="Helical" evidence="7">
    <location>
        <begin position="200"/>
        <end position="217"/>
    </location>
</feature>
<dbReference type="eggNOG" id="COG0682">
    <property type="taxonomic scope" value="Bacteria"/>
</dbReference>
<comment type="similarity">
    <text evidence="1 7">Belongs to the Lgt family.</text>
</comment>
<dbReference type="UniPathway" id="UPA00664"/>
<protein>
    <recommendedName>
        <fullName evidence="7">Phosphatidylglycerol--prolipoprotein diacylglyceryl transferase</fullName>
        <ecNumber evidence="7">2.5.1.145</ecNumber>
    </recommendedName>
</protein>
<evidence type="ECO:0000256" key="2">
    <source>
        <dbReference type="ARBA" id="ARBA00022475"/>
    </source>
</evidence>
<name>H6LEK2_ACEWD</name>
<evidence type="ECO:0000256" key="4">
    <source>
        <dbReference type="ARBA" id="ARBA00022692"/>
    </source>
</evidence>
<dbReference type="GO" id="GO:0008961">
    <property type="term" value="F:phosphatidylglycerol-prolipoprotein diacylglyceryl transferase activity"/>
    <property type="evidence" value="ECO:0007669"/>
    <property type="project" value="UniProtKB-UniRule"/>
</dbReference>
<organism evidence="8 9">
    <name type="scientific">Acetobacterium woodii (strain ATCC 29683 / DSM 1030 / JCM 2381 / KCTC 1655 / WB1)</name>
    <dbReference type="NCBI Taxonomy" id="931626"/>
    <lineage>
        <taxon>Bacteria</taxon>
        <taxon>Bacillati</taxon>
        <taxon>Bacillota</taxon>
        <taxon>Clostridia</taxon>
        <taxon>Eubacteriales</taxon>
        <taxon>Eubacteriaceae</taxon>
        <taxon>Acetobacterium</taxon>
    </lineage>
</organism>
<comment type="pathway">
    <text evidence="7">Protein modification; lipoprotein biosynthesis (diacylglyceryl transfer).</text>
</comment>
<evidence type="ECO:0000256" key="6">
    <source>
        <dbReference type="ARBA" id="ARBA00023136"/>
    </source>
</evidence>
<keyword evidence="9" id="KW-1185">Reference proteome</keyword>
<keyword evidence="4 7" id="KW-0812">Transmembrane</keyword>
<keyword evidence="5 7" id="KW-1133">Transmembrane helix</keyword>
<reference evidence="9" key="1">
    <citation type="submission" date="2011-07" db="EMBL/GenBank/DDBJ databases">
        <title>Complete genome sequence of Acetobacterium woodii.</title>
        <authorList>
            <person name="Poehlein A."/>
            <person name="Schmidt S."/>
            <person name="Kaster A.-K."/>
            <person name="Goenrich M."/>
            <person name="Vollmers J."/>
            <person name="Thuermer A."/>
            <person name="Gottschalk G."/>
            <person name="Thauer R.K."/>
            <person name="Daniel R."/>
            <person name="Mueller V."/>
        </authorList>
    </citation>
    <scope>NUCLEOTIDE SEQUENCE [LARGE SCALE GENOMIC DNA]</scope>
    <source>
        <strain evidence="9">ATCC 29683 / DSM 1030 / JCM 2381 / KCTC 1655 / WB1</strain>
    </source>
</reference>
<feature type="binding site" evidence="7">
    <location>
        <position position="135"/>
    </location>
    <ligand>
        <name>a 1,2-diacyl-sn-glycero-3-phospho-(1'-sn-glycerol)</name>
        <dbReference type="ChEBI" id="CHEBI:64716"/>
    </ligand>
</feature>
<comment type="subcellular location">
    <subcellularLocation>
        <location evidence="7">Cell membrane</location>
        <topology evidence="7">Multi-pass membrane protein</topology>
    </subcellularLocation>
</comment>
<evidence type="ECO:0000313" key="9">
    <source>
        <dbReference type="Proteomes" id="UP000007177"/>
    </source>
</evidence>
<feature type="transmembrane region" description="Helical" evidence="7">
    <location>
        <begin position="87"/>
        <end position="109"/>
    </location>
</feature>
<dbReference type="KEGG" id="awo:Awo_c13210"/>
<sequence length="262" mass="29160">MIAPNPIAFTAFGFEIRWYGVLIASALVIGLLIAIRRAPKYGLDPDFILDFFLYMTPAVIIGARLYYVLFSSDLDDYLAHPAEILATWHGGLAIHGGIIAGVTVALILCKVKKISFFALADVIIPGLPLGQAIGRWGNFFNQEAHGVQTDLPWAITVNDATLGLIKVHPTFLYESIWDFLIFGFLFFYEDKIKKVDGELLFVYLGLYSIGRFFIEGLRTDSLMFMGLRVAQLLSLALVAVGVGGVWYLRKNSVRFNNSLIKN</sequence>
<accession>H6LEK2</accession>
<dbReference type="EMBL" id="CP002987">
    <property type="protein sequence ID" value="AFA48105.1"/>
    <property type="molecule type" value="Genomic_DNA"/>
</dbReference>
<dbReference type="GO" id="GO:0042158">
    <property type="term" value="P:lipoprotein biosynthetic process"/>
    <property type="evidence" value="ECO:0007669"/>
    <property type="project" value="UniProtKB-UniRule"/>
</dbReference>
<dbReference type="PROSITE" id="PS01311">
    <property type="entry name" value="LGT"/>
    <property type="match status" value="1"/>
</dbReference>
<dbReference type="Pfam" id="PF01790">
    <property type="entry name" value="LGT"/>
    <property type="match status" value="1"/>
</dbReference>
<feature type="transmembrane region" description="Helical" evidence="7">
    <location>
        <begin position="229"/>
        <end position="248"/>
    </location>
</feature>
<keyword evidence="8" id="KW-0328">Glycosyltransferase</keyword>
<keyword evidence="2 7" id="KW-1003">Cell membrane</keyword>
<keyword evidence="6 7" id="KW-0472">Membrane</keyword>
<keyword evidence="8" id="KW-0449">Lipoprotein</keyword>
<gene>
    <name evidence="8" type="primary">lgt1</name>
    <name evidence="7" type="synonym">lgt</name>
    <name evidence="8" type="ordered locus">Awo_c13210</name>
</gene>
<dbReference type="InterPro" id="IPR001640">
    <property type="entry name" value="Lgt"/>
</dbReference>